<dbReference type="AlphaFoldDB" id="A0A834GZ03"/>
<dbReference type="OrthoDB" id="1732102at2759"/>
<dbReference type="Gene3D" id="3.40.395.10">
    <property type="entry name" value="Adenoviral Proteinase, Chain A"/>
    <property type="match status" value="1"/>
</dbReference>
<dbReference type="EMBL" id="WJXA01000005">
    <property type="protein sequence ID" value="KAF7143746.1"/>
    <property type="molecule type" value="Genomic_DNA"/>
</dbReference>
<keyword evidence="2" id="KW-1185">Reference proteome</keyword>
<proteinExistence type="predicted"/>
<gene>
    <name evidence="1" type="ORF">RHSIM_Rhsim05G0021100</name>
</gene>
<evidence type="ECO:0000313" key="1">
    <source>
        <dbReference type="EMBL" id="KAF7143746.1"/>
    </source>
</evidence>
<reference evidence="1" key="1">
    <citation type="submission" date="2019-11" db="EMBL/GenBank/DDBJ databases">
        <authorList>
            <person name="Liu Y."/>
            <person name="Hou J."/>
            <person name="Li T.-Q."/>
            <person name="Guan C.-H."/>
            <person name="Wu X."/>
            <person name="Wu H.-Z."/>
            <person name="Ling F."/>
            <person name="Zhang R."/>
            <person name="Shi X.-G."/>
            <person name="Ren J.-P."/>
            <person name="Chen E.-F."/>
            <person name="Sun J.-M."/>
        </authorList>
    </citation>
    <scope>NUCLEOTIDE SEQUENCE</scope>
    <source>
        <strain evidence="1">Adult_tree_wgs_1</strain>
        <tissue evidence="1">Leaves</tissue>
    </source>
</reference>
<protein>
    <recommendedName>
        <fullName evidence="3">Ubiquitin-like protease family profile domain-containing protein</fullName>
    </recommendedName>
</protein>
<dbReference type="SUPFAM" id="SSF54001">
    <property type="entry name" value="Cysteine proteinases"/>
    <property type="match status" value="1"/>
</dbReference>
<evidence type="ECO:0008006" key="3">
    <source>
        <dbReference type="Google" id="ProtNLM"/>
    </source>
</evidence>
<evidence type="ECO:0000313" key="2">
    <source>
        <dbReference type="Proteomes" id="UP000626092"/>
    </source>
</evidence>
<dbReference type="InterPro" id="IPR038765">
    <property type="entry name" value="Papain-like_cys_pep_sf"/>
</dbReference>
<organism evidence="1 2">
    <name type="scientific">Rhododendron simsii</name>
    <name type="common">Sims's rhododendron</name>
    <dbReference type="NCBI Taxonomy" id="118357"/>
    <lineage>
        <taxon>Eukaryota</taxon>
        <taxon>Viridiplantae</taxon>
        <taxon>Streptophyta</taxon>
        <taxon>Embryophyta</taxon>
        <taxon>Tracheophyta</taxon>
        <taxon>Spermatophyta</taxon>
        <taxon>Magnoliopsida</taxon>
        <taxon>eudicotyledons</taxon>
        <taxon>Gunneridae</taxon>
        <taxon>Pentapetalae</taxon>
        <taxon>asterids</taxon>
        <taxon>Ericales</taxon>
        <taxon>Ericaceae</taxon>
        <taxon>Ericoideae</taxon>
        <taxon>Rhodoreae</taxon>
        <taxon>Rhododendron</taxon>
    </lineage>
</organism>
<comment type="caution">
    <text evidence="1">The sequence shown here is derived from an EMBL/GenBank/DDBJ whole genome shotgun (WGS) entry which is preliminary data.</text>
</comment>
<accession>A0A834GZ03</accession>
<sequence length="266" mass="29465">MGFSESNSMAMIVSSRSASPAIIGDEVSPCYAPSKVMKGFGGGLAESRDVLGDVGVGGWEAVWDGFVAEVQQAVKGVGTSGLEQTSVVVLCVHKGYVEAFVVAVIWSSEADMLHIEVEDIQNLLFEDATSNRDTIRNRDKDKVKAMLGKVMKKSVGARFLLFPILVRFHWTLLVLDKDEGYWKFYNSLKPRSGKDEHCSATLLLRQVVAAYVNIDQREPCKRNITDKVEIQKNSPEQPVGRKVLSITFYPKKLQLLLIDNVSSESY</sequence>
<dbReference type="Proteomes" id="UP000626092">
    <property type="component" value="Unassembled WGS sequence"/>
</dbReference>
<name>A0A834GZ03_RHOSS</name>